<keyword evidence="2" id="KW-1185">Reference proteome</keyword>
<reference evidence="1" key="1">
    <citation type="submission" date="2023-10" db="EMBL/GenBank/DDBJ databases">
        <authorList>
            <person name="Rodriguez Cubillos JULIANA M."/>
            <person name="De Vega J."/>
        </authorList>
    </citation>
    <scope>NUCLEOTIDE SEQUENCE</scope>
</reference>
<dbReference type="EMBL" id="CASHSV030000109">
    <property type="protein sequence ID" value="CAJ2647627.1"/>
    <property type="molecule type" value="Genomic_DNA"/>
</dbReference>
<gene>
    <name evidence="1" type="ORF">MILVUS5_LOCUS16109</name>
</gene>
<dbReference type="Proteomes" id="UP001177021">
    <property type="component" value="Unassembled WGS sequence"/>
</dbReference>
<comment type="caution">
    <text evidence="1">The sequence shown here is derived from an EMBL/GenBank/DDBJ whole genome shotgun (WGS) entry which is preliminary data.</text>
</comment>
<protein>
    <submittedName>
        <fullName evidence="1">Uncharacterized protein</fullName>
    </submittedName>
</protein>
<evidence type="ECO:0000313" key="2">
    <source>
        <dbReference type="Proteomes" id="UP001177021"/>
    </source>
</evidence>
<proteinExistence type="predicted"/>
<accession>A0ACB0JV65</accession>
<organism evidence="1 2">
    <name type="scientific">Trifolium pratense</name>
    <name type="common">Red clover</name>
    <dbReference type="NCBI Taxonomy" id="57577"/>
    <lineage>
        <taxon>Eukaryota</taxon>
        <taxon>Viridiplantae</taxon>
        <taxon>Streptophyta</taxon>
        <taxon>Embryophyta</taxon>
        <taxon>Tracheophyta</taxon>
        <taxon>Spermatophyta</taxon>
        <taxon>Magnoliopsida</taxon>
        <taxon>eudicotyledons</taxon>
        <taxon>Gunneridae</taxon>
        <taxon>Pentapetalae</taxon>
        <taxon>rosids</taxon>
        <taxon>fabids</taxon>
        <taxon>Fabales</taxon>
        <taxon>Fabaceae</taxon>
        <taxon>Papilionoideae</taxon>
        <taxon>50 kb inversion clade</taxon>
        <taxon>NPAAA clade</taxon>
        <taxon>Hologalegina</taxon>
        <taxon>IRL clade</taxon>
        <taxon>Trifolieae</taxon>
        <taxon>Trifolium</taxon>
    </lineage>
</organism>
<name>A0ACB0JV65_TRIPR</name>
<sequence>MSESEEVVEIQGAEKYTLVDCITDPALDWVAPEPRGIASALTPKDPRLYTTVEQRRANEPQHWSIRLPGEDERVCSSFAGHDFAMYEFVFKEMGLRLPFSPFAASVLKALQVAPSQLHPNSWSFIMAFEHLCVYKGVRPSLPLFFRIFKIQRKPTKEVGRAPRQNWVSLKHHEDVKLFKMFVDSVKDFKERYYVVRPESPSARESLMELEEDRDEQGVARKDAGGQVIVRAVPKFPLSWSYTHFQKEPKEYTTGDADLSPEDMAAFEDLKAFVAGFTPGVWTTRKGVTIRDEHGVPKASPRLINTRTLLKCRNAGEVKLCLDEMETIAERMLKAKQDEKASRSGRGKKKIVARASQEVRPGTPSVQVIGTSGGGSGTPTSAPQPPPAKRTREEDPPVEETGMGGCSKFPVPRCYTVEIFFEKYPPEVFEAERTAILDQEPEVRRQQHARDMAAMVRMVSSSLVLGDERESLVEQLNTAQARHERAKGRINQLKIVVDDLKEKQKRWGDQLDEHRKRGEELDAARAEVERLNAAMAPGENEHKAAEGLTTRADLVKVIAQLSHDFVEGTEYAFENALQQIKCLNPDVELVTRGMHVNGQVKDGQIVIPAGLADSDEEEEDAEVVFEEGREDEQGDGHEQEDRCEEELYKHLELFLSYANTSTLVYLSSQPEPPIASWVLGRGAGTMGSFRELSSSSRSSISLMVN</sequence>
<evidence type="ECO:0000313" key="1">
    <source>
        <dbReference type="EMBL" id="CAJ2647627.1"/>
    </source>
</evidence>